<dbReference type="VEuPathDB" id="TriTrypDB:BSAL_69185"/>
<accession>A0A0S4KES1</accession>
<proteinExistence type="predicted"/>
<protein>
    <recommendedName>
        <fullName evidence="1">COMM domain-containing protein</fullName>
    </recommendedName>
</protein>
<keyword evidence="3" id="KW-1185">Reference proteome</keyword>
<evidence type="ECO:0000259" key="1">
    <source>
        <dbReference type="PROSITE" id="PS51269"/>
    </source>
</evidence>
<sequence length="94" mass="10263">MSALTAPHGSIGGAASIVDIQWKVDVLMTSLNEVEQVAVPVAVVGLRLSNGILLTYTLTPDELHQWRFALAKGMRDVLYLQAKQPPHMAKKARQ</sequence>
<feature type="domain" description="COMM" evidence="1">
    <location>
        <begin position="16"/>
        <end position="81"/>
    </location>
</feature>
<dbReference type="OrthoDB" id="278413at2759"/>
<dbReference type="InterPro" id="IPR017920">
    <property type="entry name" value="COMM"/>
</dbReference>
<dbReference type="Pfam" id="PF07258">
    <property type="entry name" value="COMM_domain"/>
    <property type="match status" value="1"/>
</dbReference>
<dbReference type="Proteomes" id="UP000051952">
    <property type="component" value="Unassembled WGS sequence"/>
</dbReference>
<evidence type="ECO:0000313" key="2">
    <source>
        <dbReference type="EMBL" id="CUI14086.1"/>
    </source>
</evidence>
<dbReference type="PROSITE" id="PS51269">
    <property type="entry name" value="COMM"/>
    <property type="match status" value="1"/>
</dbReference>
<reference evidence="3" key="1">
    <citation type="submission" date="2015-09" db="EMBL/GenBank/DDBJ databases">
        <authorList>
            <consortium name="Pathogen Informatics"/>
        </authorList>
    </citation>
    <scope>NUCLEOTIDE SEQUENCE [LARGE SCALE GENOMIC DNA]</scope>
    <source>
        <strain evidence="3">Lake Konstanz</strain>
    </source>
</reference>
<organism evidence="2 3">
    <name type="scientific">Bodo saltans</name>
    <name type="common">Flagellated protozoan</name>
    <dbReference type="NCBI Taxonomy" id="75058"/>
    <lineage>
        <taxon>Eukaryota</taxon>
        <taxon>Discoba</taxon>
        <taxon>Euglenozoa</taxon>
        <taxon>Kinetoplastea</taxon>
        <taxon>Metakinetoplastina</taxon>
        <taxon>Eubodonida</taxon>
        <taxon>Bodonidae</taxon>
        <taxon>Bodo</taxon>
    </lineage>
</organism>
<gene>
    <name evidence="2" type="ORF">BSAL_69185</name>
</gene>
<dbReference type="EMBL" id="CYKH01000486">
    <property type="protein sequence ID" value="CUI14086.1"/>
    <property type="molecule type" value="Genomic_DNA"/>
</dbReference>
<evidence type="ECO:0000313" key="3">
    <source>
        <dbReference type="Proteomes" id="UP000051952"/>
    </source>
</evidence>
<dbReference type="AlphaFoldDB" id="A0A0S4KES1"/>
<name>A0A0S4KES1_BODSA</name>